<evidence type="ECO:0000256" key="2">
    <source>
        <dbReference type="ARBA" id="ARBA00022723"/>
    </source>
</evidence>
<dbReference type="PROSITE" id="PS00028">
    <property type="entry name" value="ZINC_FINGER_C2H2_1"/>
    <property type="match status" value="1"/>
</dbReference>
<dbReference type="InterPro" id="IPR013087">
    <property type="entry name" value="Znf_C2H2_type"/>
</dbReference>
<organism evidence="12">
    <name type="scientific">Culicoides sonorensis</name>
    <name type="common">Biting midge</name>
    <dbReference type="NCBI Taxonomy" id="179676"/>
    <lineage>
        <taxon>Eukaryota</taxon>
        <taxon>Metazoa</taxon>
        <taxon>Ecdysozoa</taxon>
        <taxon>Arthropoda</taxon>
        <taxon>Hexapoda</taxon>
        <taxon>Insecta</taxon>
        <taxon>Pterygota</taxon>
        <taxon>Neoptera</taxon>
        <taxon>Endopterygota</taxon>
        <taxon>Diptera</taxon>
        <taxon>Nematocera</taxon>
        <taxon>Chironomoidea</taxon>
        <taxon>Ceratopogonidae</taxon>
        <taxon>Ceratopogoninae</taxon>
        <taxon>Culicoides</taxon>
        <taxon>Monoculicoides</taxon>
    </lineage>
</organism>
<evidence type="ECO:0000313" key="12">
    <source>
        <dbReference type="EMBL" id="AAT97273.1"/>
    </source>
</evidence>
<keyword evidence="9" id="KW-0539">Nucleus</keyword>
<feature type="domain" description="C2H2-type" evidence="11">
    <location>
        <begin position="1"/>
        <end position="23"/>
    </location>
</feature>
<keyword evidence="3" id="KW-0677">Repeat</keyword>
<dbReference type="GO" id="GO:0008270">
    <property type="term" value="F:zinc ion binding"/>
    <property type="evidence" value="ECO:0007669"/>
    <property type="project" value="UniProtKB-KW"/>
</dbReference>
<dbReference type="Gene3D" id="3.30.160.60">
    <property type="entry name" value="Classic Zinc Finger"/>
    <property type="match status" value="2"/>
</dbReference>
<dbReference type="GO" id="GO:0003677">
    <property type="term" value="F:DNA binding"/>
    <property type="evidence" value="ECO:0007669"/>
    <property type="project" value="UniProtKB-KW"/>
</dbReference>
<dbReference type="VEuPathDB" id="VectorBase:CSON008860"/>
<evidence type="ECO:0000256" key="4">
    <source>
        <dbReference type="ARBA" id="ARBA00022771"/>
    </source>
</evidence>
<dbReference type="InterPro" id="IPR036236">
    <property type="entry name" value="Znf_C2H2_sf"/>
</dbReference>
<dbReference type="Pfam" id="PF00096">
    <property type="entry name" value="zf-C2H2"/>
    <property type="match status" value="2"/>
</dbReference>
<dbReference type="SUPFAM" id="SSF57667">
    <property type="entry name" value="beta-beta-alpha zinc fingers"/>
    <property type="match status" value="1"/>
</dbReference>
<keyword evidence="2" id="KW-0479">Metal-binding</keyword>
<accession>Q68K18</accession>
<evidence type="ECO:0000256" key="10">
    <source>
        <dbReference type="PROSITE-ProRule" id="PRU00042"/>
    </source>
</evidence>
<evidence type="ECO:0000256" key="9">
    <source>
        <dbReference type="ARBA" id="ARBA00023242"/>
    </source>
</evidence>
<dbReference type="GO" id="GO:0010468">
    <property type="term" value="P:regulation of gene expression"/>
    <property type="evidence" value="ECO:0007669"/>
    <property type="project" value="TreeGrafter"/>
</dbReference>
<dbReference type="PROSITE" id="PS50157">
    <property type="entry name" value="ZINC_FINGER_C2H2_2"/>
    <property type="match status" value="1"/>
</dbReference>
<evidence type="ECO:0000256" key="5">
    <source>
        <dbReference type="ARBA" id="ARBA00022833"/>
    </source>
</evidence>
<dbReference type="PANTHER" id="PTHR16515">
    <property type="entry name" value="PR DOMAIN ZINC FINGER PROTEIN"/>
    <property type="match status" value="1"/>
</dbReference>
<keyword evidence="5" id="KW-0862">Zinc</keyword>
<proteinExistence type="predicted"/>
<evidence type="ECO:0000259" key="11">
    <source>
        <dbReference type="PROSITE" id="PS50157"/>
    </source>
</evidence>
<comment type="subcellular location">
    <subcellularLocation>
        <location evidence="1">Nucleus</location>
    </subcellularLocation>
</comment>
<keyword evidence="7" id="KW-0238">DNA-binding</keyword>
<evidence type="ECO:0000256" key="7">
    <source>
        <dbReference type="ARBA" id="ARBA00023125"/>
    </source>
</evidence>
<evidence type="ECO:0000256" key="6">
    <source>
        <dbReference type="ARBA" id="ARBA00023015"/>
    </source>
</evidence>
<dbReference type="PANTHER" id="PTHR16515:SF49">
    <property type="entry name" value="GASTRULA ZINC FINGER PROTEIN XLCGF49.1-LIKE-RELATED"/>
    <property type="match status" value="1"/>
</dbReference>
<name>Q68K18_CULSO</name>
<evidence type="ECO:0000256" key="1">
    <source>
        <dbReference type="ARBA" id="ARBA00004123"/>
    </source>
</evidence>
<keyword evidence="8" id="KW-0804">Transcription</keyword>
<evidence type="ECO:0000256" key="8">
    <source>
        <dbReference type="ARBA" id="ARBA00023163"/>
    </source>
</evidence>
<sequence length="71" mass="8263">CQKGFRTKDDLRIHIRHHTGEKPYVCEICGQKYGDRGCYRSHLIGHERQLGIVLDKSVKKFLVQPKLIDSL</sequence>
<protein>
    <submittedName>
        <fullName evidence="12">Cssl450</fullName>
    </submittedName>
</protein>
<dbReference type="AlphaFoldDB" id="Q68K18"/>
<dbReference type="InterPro" id="IPR050331">
    <property type="entry name" value="Zinc_finger"/>
</dbReference>
<dbReference type="FunFam" id="3.30.160.60:FF:000446">
    <property type="entry name" value="Zinc finger protein"/>
    <property type="match status" value="1"/>
</dbReference>
<reference evidence="12" key="1">
    <citation type="book" date="2003" name="PROCEEDINGS OF THE 3RD INTERNATIONAL OIE SYMPOSIUM ON BLUETONGUE VIRUS" publisher="Taormina" city="Sicily, Italy">
        <title>Molecular investigations of virus/vector interactions.</title>
        <editorList>
            <person name="Unknown A."/>
        </editorList>
        <authorList>
            <person name="Wilson W.C."/>
            <person name="Campbell C.L."/>
        </authorList>
    </citation>
    <scope>NUCLEOTIDE SEQUENCE</scope>
</reference>
<dbReference type="SMART" id="SM00355">
    <property type="entry name" value="ZnF_C2H2"/>
    <property type="match status" value="2"/>
</dbReference>
<evidence type="ECO:0000256" key="3">
    <source>
        <dbReference type="ARBA" id="ARBA00022737"/>
    </source>
</evidence>
<feature type="non-terminal residue" evidence="12">
    <location>
        <position position="1"/>
    </location>
</feature>
<dbReference type="GO" id="GO:0005634">
    <property type="term" value="C:nucleus"/>
    <property type="evidence" value="ECO:0007669"/>
    <property type="project" value="UniProtKB-SubCell"/>
</dbReference>
<keyword evidence="4 10" id="KW-0863">Zinc-finger</keyword>
<keyword evidence="6" id="KW-0805">Transcription regulation</keyword>
<dbReference type="EMBL" id="AY686215">
    <property type="protein sequence ID" value="AAT97273.1"/>
    <property type="molecule type" value="Genomic_DNA"/>
</dbReference>
<reference evidence="12" key="2">
    <citation type="submission" date="2004-07" db="EMBL/GenBank/DDBJ databases">
        <authorList>
            <person name="Campbell C.L."/>
            <person name="McNulty M.J."/>
            <person name="Wilson W.C."/>
        </authorList>
    </citation>
    <scope>NUCLEOTIDE SEQUENCE</scope>
</reference>